<accession>A0ABW6CPW1</accession>
<name>A0ABW6CPW1_9CAUL</name>
<keyword evidence="8" id="KW-1185">Reference proteome</keyword>
<evidence type="ECO:0000256" key="5">
    <source>
        <dbReference type="ARBA" id="ARBA00023014"/>
    </source>
</evidence>
<dbReference type="PANTHER" id="PTHR32479">
    <property type="entry name" value="GLYCOLATE OXIDASE IRON-SULFUR SUBUNIT"/>
    <property type="match status" value="1"/>
</dbReference>
<keyword evidence="2" id="KW-0479">Metal-binding</keyword>
<sequence length="452" mass="49309">MDESPKTTAREGSLDAPFRHPIAWRDEAYYDLAAVEAEMERQFDVCHTCRRCFNLCDSFPRLFDMIDEAPTGELDSVAKADYAKVDEACTLCDMCFLTKCPYVPPHEFDIDIPHLILRYRAAKRRAGQKDFVRDQLGKTDRNGRLAKPLAGLANWATARKNTPLRGLLDAIAQIDAEAELPKYHAKTATDRLKAPVPANPQGPAFGLRKAVIYATCFVDYNQPDTAVAAARVLALQGVETRLIYPECCGMPQLEAGDLTDVAGRAQRIAQAFAPWIADGYDVVALTASCGLMMKFEWPLMHPGGHAVGRLAAATRDISEYLLDIARIEGLAPGLSTVEGGITVHHACHARAQNMGQKSADLLRLIPGAKVDVVERCSGHGGTFGIMKETRPLALKVGKPTTKQVAQKANAELCSDCPLACKHIGQMLIAETGDAAQPRQSHPIEIFARAYGL</sequence>
<gene>
    <name evidence="7" type="ORF">OCL97_09245</name>
</gene>
<reference evidence="7 8" key="1">
    <citation type="submission" date="2022-09" db="EMBL/GenBank/DDBJ databases">
        <title>New species of Phenylobacterium.</title>
        <authorList>
            <person name="Mieszkin S."/>
        </authorList>
    </citation>
    <scope>NUCLEOTIDE SEQUENCE [LARGE SCALE GENOMIC DNA]</scope>
    <source>
        <strain evidence="7 8">HK31-G</strain>
    </source>
</reference>
<dbReference type="PANTHER" id="PTHR32479:SF19">
    <property type="entry name" value="ANAEROBIC GLYCEROL-3-PHOSPHATE DEHYDROGENASE SUBUNIT C"/>
    <property type="match status" value="1"/>
</dbReference>
<feature type="domain" description="Cysteine-rich" evidence="6">
    <location>
        <begin position="211"/>
        <end position="294"/>
    </location>
</feature>
<dbReference type="RefSeq" id="WP_377369586.1">
    <property type="nucleotide sequence ID" value="NZ_JAOTJD010000014.1"/>
</dbReference>
<protein>
    <submittedName>
        <fullName evidence="7">Heterodisulfide reductase-related iron-sulfur binding cluster</fullName>
    </submittedName>
</protein>
<organism evidence="7 8">
    <name type="scientific">Phenylobacterium ferrooxidans</name>
    <dbReference type="NCBI Taxonomy" id="2982689"/>
    <lineage>
        <taxon>Bacteria</taxon>
        <taxon>Pseudomonadati</taxon>
        <taxon>Pseudomonadota</taxon>
        <taxon>Alphaproteobacteria</taxon>
        <taxon>Caulobacterales</taxon>
        <taxon>Caulobacteraceae</taxon>
        <taxon>Phenylobacterium</taxon>
    </lineage>
</organism>
<keyword evidence="5" id="KW-0411">Iron-sulfur</keyword>
<keyword evidence="3" id="KW-0677">Repeat</keyword>
<evidence type="ECO:0000256" key="2">
    <source>
        <dbReference type="ARBA" id="ARBA00022723"/>
    </source>
</evidence>
<evidence type="ECO:0000256" key="1">
    <source>
        <dbReference type="ARBA" id="ARBA00022485"/>
    </source>
</evidence>
<evidence type="ECO:0000313" key="7">
    <source>
        <dbReference type="EMBL" id="MFD3264146.1"/>
    </source>
</evidence>
<keyword evidence="4" id="KW-0408">Iron</keyword>
<keyword evidence="1" id="KW-0004">4Fe-4S</keyword>
<dbReference type="Pfam" id="PF02754">
    <property type="entry name" value="CCG"/>
    <property type="match status" value="2"/>
</dbReference>
<evidence type="ECO:0000259" key="6">
    <source>
        <dbReference type="Pfam" id="PF02754"/>
    </source>
</evidence>
<evidence type="ECO:0000256" key="4">
    <source>
        <dbReference type="ARBA" id="ARBA00023004"/>
    </source>
</evidence>
<evidence type="ECO:0000256" key="3">
    <source>
        <dbReference type="ARBA" id="ARBA00022737"/>
    </source>
</evidence>
<evidence type="ECO:0000313" key="8">
    <source>
        <dbReference type="Proteomes" id="UP001598130"/>
    </source>
</evidence>
<dbReference type="Proteomes" id="UP001598130">
    <property type="component" value="Unassembled WGS sequence"/>
</dbReference>
<proteinExistence type="predicted"/>
<feature type="domain" description="Cysteine-rich" evidence="6">
    <location>
        <begin position="341"/>
        <end position="417"/>
    </location>
</feature>
<dbReference type="InterPro" id="IPR004017">
    <property type="entry name" value="Cys_rich_dom"/>
</dbReference>
<comment type="caution">
    <text evidence="7">The sequence shown here is derived from an EMBL/GenBank/DDBJ whole genome shotgun (WGS) entry which is preliminary data.</text>
</comment>
<dbReference type="EMBL" id="JAOTJD010000014">
    <property type="protein sequence ID" value="MFD3264146.1"/>
    <property type="molecule type" value="Genomic_DNA"/>
</dbReference>